<accession>A0A8H7SH98</accession>
<dbReference type="Proteomes" id="UP000646827">
    <property type="component" value="Unassembled WGS sequence"/>
</dbReference>
<dbReference type="SMART" id="SM00516">
    <property type="entry name" value="SEC14"/>
    <property type="match status" value="1"/>
</dbReference>
<feature type="compositionally biased region" description="Basic and acidic residues" evidence="1">
    <location>
        <begin position="52"/>
        <end position="62"/>
    </location>
</feature>
<dbReference type="InterPro" id="IPR001251">
    <property type="entry name" value="CRAL-TRIO_dom"/>
</dbReference>
<dbReference type="SMART" id="SM01100">
    <property type="entry name" value="CRAL_TRIO_N"/>
    <property type="match status" value="1"/>
</dbReference>
<evidence type="ECO:0000256" key="1">
    <source>
        <dbReference type="SAM" id="MobiDB-lite"/>
    </source>
</evidence>
<dbReference type="PROSITE" id="PS50191">
    <property type="entry name" value="CRAL_TRIO"/>
    <property type="match status" value="1"/>
</dbReference>
<name>A0A8H7SH98_9FUNG</name>
<gene>
    <name evidence="3" type="ORF">INT45_011018</name>
</gene>
<dbReference type="AlphaFoldDB" id="A0A8H7SH98"/>
<dbReference type="Pfam" id="PF03765">
    <property type="entry name" value="CRAL_TRIO_N"/>
    <property type="match status" value="1"/>
</dbReference>
<dbReference type="Gene3D" id="3.40.525.10">
    <property type="entry name" value="CRAL-TRIO lipid binding domain"/>
    <property type="match status" value="1"/>
</dbReference>
<proteinExistence type="predicted"/>
<dbReference type="EMBL" id="JAEPRB010000001">
    <property type="protein sequence ID" value="KAG2228226.1"/>
    <property type="molecule type" value="Genomic_DNA"/>
</dbReference>
<dbReference type="InterPro" id="IPR011074">
    <property type="entry name" value="CRAL/TRIO_N_dom"/>
</dbReference>
<keyword evidence="4" id="KW-1185">Reference proteome</keyword>
<sequence length="486" mass="55458">MVSNLTLENRLPGHAGNLTVEQTASVKRLWSRLFELFAQPGDKINLPPPLDQPKEAETKETKSGGGLFGWGGKKKTEEKANNSEKYVFLGRTSDPRWMEMTLMEALPLIPGEKLEYTFWQMVATDNPDSTLLRYLRARKWDDDAAYRMLANTLRWRLHMRVDDISKLGETGLHTELEKVKPGLGDQFLEQMRMGKATLGGPDKSNRGICFINVQLHYKDDQPAEAIQLCSLYLMETARIFMGYPMVNACIVFNLENFTLANWDSLVLKGIESWMGLVAVMTNMCTKKKKSIQDFEFVKFLLTCLERYYPETLGLCLIHKAPWVFSTVWSVVSPMLDPVVAAKIKFSKNLEEFQQHIDVGSTPVIISKNPNVKTKDEAVVADPPKAGLLETPNTPEYLAYIEETKLYKKETNEWAKEELTEETLASDALKRLERGRVHRIARIKAEKDIRANTIYHEKGLIKLTPEARLFIDFGGGNWEMQDITERV</sequence>
<organism evidence="3 4">
    <name type="scientific">Circinella minor</name>
    <dbReference type="NCBI Taxonomy" id="1195481"/>
    <lineage>
        <taxon>Eukaryota</taxon>
        <taxon>Fungi</taxon>
        <taxon>Fungi incertae sedis</taxon>
        <taxon>Mucoromycota</taxon>
        <taxon>Mucoromycotina</taxon>
        <taxon>Mucoromycetes</taxon>
        <taxon>Mucorales</taxon>
        <taxon>Lichtheimiaceae</taxon>
        <taxon>Circinella</taxon>
    </lineage>
</organism>
<feature type="region of interest" description="Disordered" evidence="1">
    <location>
        <begin position="44"/>
        <end position="76"/>
    </location>
</feature>
<dbReference type="SUPFAM" id="SSF46938">
    <property type="entry name" value="CRAL/TRIO N-terminal domain"/>
    <property type="match status" value="1"/>
</dbReference>
<evidence type="ECO:0000259" key="2">
    <source>
        <dbReference type="PROSITE" id="PS50191"/>
    </source>
</evidence>
<dbReference type="InterPro" id="IPR036273">
    <property type="entry name" value="CRAL/TRIO_N_dom_sf"/>
</dbReference>
<dbReference type="CDD" id="cd00170">
    <property type="entry name" value="SEC14"/>
    <property type="match status" value="1"/>
</dbReference>
<feature type="domain" description="CRAL-TRIO" evidence="2">
    <location>
        <begin position="180"/>
        <end position="362"/>
    </location>
</feature>
<comment type="caution">
    <text evidence="3">The sequence shown here is derived from an EMBL/GenBank/DDBJ whole genome shotgun (WGS) entry which is preliminary data.</text>
</comment>
<evidence type="ECO:0000313" key="3">
    <source>
        <dbReference type="EMBL" id="KAG2228226.1"/>
    </source>
</evidence>
<dbReference type="OrthoDB" id="43460at2759"/>
<dbReference type="PANTHER" id="PTHR46590:SF1">
    <property type="entry name" value="PHOSPHATIDYLINOSITOL TRANSFER PROTEIN CSR1"/>
    <property type="match status" value="1"/>
</dbReference>
<dbReference type="SUPFAM" id="SSF52087">
    <property type="entry name" value="CRAL/TRIO domain"/>
    <property type="match status" value="1"/>
</dbReference>
<reference evidence="3 4" key="1">
    <citation type="submission" date="2020-12" db="EMBL/GenBank/DDBJ databases">
        <title>Metabolic potential, ecology and presence of endohyphal bacteria is reflected in genomic diversity of Mucoromycotina.</title>
        <authorList>
            <person name="Muszewska A."/>
            <person name="Okrasinska A."/>
            <person name="Steczkiewicz K."/>
            <person name="Drgas O."/>
            <person name="Orlowska M."/>
            <person name="Perlinska-Lenart U."/>
            <person name="Aleksandrzak-Piekarczyk T."/>
            <person name="Szatraj K."/>
            <person name="Zielenkiewicz U."/>
            <person name="Pilsyk S."/>
            <person name="Malc E."/>
            <person name="Mieczkowski P."/>
            <person name="Kruszewska J.S."/>
            <person name="Biernat P."/>
            <person name="Pawlowska J."/>
        </authorList>
    </citation>
    <scope>NUCLEOTIDE SEQUENCE [LARGE SCALE GENOMIC DNA]</scope>
    <source>
        <strain evidence="3 4">CBS 142.35</strain>
    </source>
</reference>
<dbReference type="InterPro" id="IPR036865">
    <property type="entry name" value="CRAL-TRIO_dom_sf"/>
</dbReference>
<protein>
    <recommendedName>
        <fullName evidence="2">CRAL-TRIO domain-containing protein</fullName>
    </recommendedName>
</protein>
<evidence type="ECO:0000313" key="4">
    <source>
        <dbReference type="Proteomes" id="UP000646827"/>
    </source>
</evidence>
<dbReference type="Pfam" id="PF00650">
    <property type="entry name" value="CRAL_TRIO"/>
    <property type="match status" value="2"/>
</dbReference>
<dbReference type="PANTHER" id="PTHR46590">
    <property type="entry name" value="PHOSPHATIDYLINOSITOL TRANSFER PROTEIN CSR1-RELATED"/>
    <property type="match status" value="1"/>
</dbReference>
<dbReference type="InterPro" id="IPR052432">
    <property type="entry name" value="PITP/CRAL-TRIO"/>
</dbReference>